<dbReference type="RefSeq" id="WP_185244123.1">
    <property type="nucleotide sequence ID" value="NZ_AP023213.1"/>
</dbReference>
<name>A0A6S6M107_9BACT</name>
<dbReference type="KEGG" id="gbn:GEOBRER4_05260"/>
<dbReference type="Proteomes" id="UP000515472">
    <property type="component" value="Chromosome"/>
</dbReference>
<evidence type="ECO:0000313" key="3">
    <source>
        <dbReference type="Proteomes" id="UP000515472"/>
    </source>
</evidence>
<evidence type="ECO:0000259" key="1">
    <source>
        <dbReference type="Pfam" id="PF04187"/>
    </source>
</evidence>
<protein>
    <recommendedName>
        <fullName evidence="1">Haem-binding uptake Tiki superfamily ChaN domain-containing protein</fullName>
    </recommendedName>
</protein>
<gene>
    <name evidence="2" type="ORF">GEOBRER4_n0546</name>
</gene>
<dbReference type="Gene3D" id="3.40.50.11550">
    <property type="match status" value="1"/>
</dbReference>
<reference evidence="2 3" key="1">
    <citation type="submission" date="2020-06" db="EMBL/GenBank/DDBJ databases">
        <title>Interaction of electrochemicaly active bacteria, Geobacter bremensis R4 on different carbon anode.</title>
        <authorList>
            <person name="Meng L."/>
            <person name="Yoshida N."/>
        </authorList>
    </citation>
    <scope>NUCLEOTIDE SEQUENCE [LARGE SCALE GENOMIC DNA]</scope>
    <source>
        <strain evidence="2 3">R4</strain>
    </source>
</reference>
<organism evidence="2 3">
    <name type="scientific">Citrifermentans bremense</name>
    <dbReference type="NCBI Taxonomy" id="60035"/>
    <lineage>
        <taxon>Bacteria</taxon>
        <taxon>Pseudomonadati</taxon>
        <taxon>Thermodesulfobacteriota</taxon>
        <taxon>Desulfuromonadia</taxon>
        <taxon>Geobacterales</taxon>
        <taxon>Geobacteraceae</taxon>
        <taxon>Citrifermentans</taxon>
    </lineage>
</organism>
<dbReference type="Pfam" id="PF04187">
    <property type="entry name" value="Cofac_haem_bdg"/>
    <property type="match status" value="1"/>
</dbReference>
<evidence type="ECO:0000313" key="2">
    <source>
        <dbReference type="EMBL" id="BCG45776.1"/>
    </source>
</evidence>
<feature type="domain" description="Haem-binding uptake Tiki superfamily ChaN" evidence="1">
    <location>
        <begin position="44"/>
        <end position="248"/>
    </location>
</feature>
<dbReference type="EMBL" id="AP023213">
    <property type="protein sequence ID" value="BCG45776.1"/>
    <property type="molecule type" value="Genomic_DNA"/>
</dbReference>
<dbReference type="SUPFAM" id="SSF159501">
    <property type="entry name" value="EreA/ChaN-like"/>
    <property type="match status" value="1"/>
</dbReference>
<dbReference type="AlphaFoldDB" id="A0A6S6M107"/>
<proteinExistence type="predicted"/>
<keyword evidence="3" id="KW-1185">Reference proteome</keyword>
<dbReference type="CDD" id="cd14727">
    <property type="entry name" value="ChanN-like"/>
    <property type="match status" value="1"/>
</dbReference>
<sequence>MSRAASYVFLLALISLFCLRVEARAHTLITRTSDGETVTVAQLAATAKESRVIIVGESHDNEYHHELQLDLIRSLNESSVPLAVGVEMIQSDFQPQLDAWSAGKLSEKVMQAVFELNWSDWPLYREIFLYTRDHHIPMIALNVPLHIVRKVSQQGFNSLTPEEKGDLPAGTSCDLRNPQIAFLRKSFQGVRHHGENEKMFSNFCEAQTVRNSGMALTMTRYLEKEPGLRMVVLTGIWHAVRYGIPDQLQRVGKLNCTVILPETPFINKENAGSAEADYLVEQ</sequence>
<accession>A0A6S6M107</accession>
<dbReference type="InterPro" id="IPR007314">
    <property type="entry name" value="Cofac_haem-bd_dom"/>
</dbReference>